<comment type="caution">
    <text evidence="3">The sequence shown here is derived from an EMBL/GenBank/DDBJ whole genome shotgun (WGS) entry which is preliminary data.</text>
</comment>
<accession>A0A498H6J3</accession>
<name>A0A498H6J3_9EURY</name>
<feature type="domain" description="SHOCT" evidence="2">
    <location>
        <begin position="48"/>
        <end position="74"/>
    </location>
</feature>
<dbReference type="InterPro" id="IPR018649">
    <property type="entry name" value="SHOCT"/>
</dbReference>
<evidence type="ECO:0000313" key="4">
    <source>
        <dbReference type="Proteomes" id="UP000290932"/>
    </source>
</evidence>
<dbReference type="AlphaFoldDB" id="A0A498H6J3"/>
<dbReference type="Proteomes" id="UP000290932">
    <property type="component" value="Unassembled WGS sequence"/>
</dbReference>
<evidence type="ECO:0000256" key="1">
    <source>
        <dbReference type="SAM" id="MobiDB-lite"/>
    </source>
</evidence>
<dbReference type="Pfam" id="PF09851">
    <property type="entry name" value="SHOCT"/>
    <property type="match status" value="1"/>
</dbReference>
<proteinExistence type="predicted"/>
<gene>
    <name evidence="3" type="ORF">ABH15_00905</name>
</gene>
<protein>
    <recommendedName>
        <fullName evidence="2">SHOCT domain-containing protein</fullName>
    </recommendedName>
</protein>
<sequence length="76" mass="8215">MEEQEITDQDMTTIEAGMVKEQAPQPSRAPPAAPPPGAVPAEPSYIGELEKLAGLRDKGIITEEEFQAKKKQLLGL</sequence>
<evidence type="ECO:0000259" key="2">
    <source>
        <dbReference type="Pfam" id="PF09851"/>
    </source>
</evidence>
<reference evidence="3 4" key="1">
    <citation type="journal article" date="2015" name="Int. J. Syst. Evol. Microbiol.">
        <title>Methanoculleus taiwanensis sp. nov., a methanogen isolated from deep marine sediment at the deformation front area near Taiwan.</title>
        <authorList>
            <person name="Weng C.Y."/>
            <person name="Chen S.C."/>
            <person name="Lai M.C."/>
            <person name="Wu S.Y."/>
            <person name="Lin S."/>
            <person name="Yang T.F."/>
            <person name="Chen P.C."/>
        </authorList>
    </citation>
    <scope>NUCLEOTIDE SEQUENCE [LARGE SCALE GENOMIC DNA]</scope>
    <source>
        <strain evidence="3 4">CYW4</strain>
    </source>
</reference>
<feature type="compositionally biased region" description="Pro residues" evidence="1">
    <location>
        <begin position="27"/>
        <end position="38"/>
    </location>
</feature>
<keyword evidence="4" id="KW-1185">Reference proteome</keyword>
<organism evidence="3 4">
    <name type="scientific">Methanoculleus taiwanensis</name>
    <dbReference type="NCBI Taxonomy" id="1550565"/>
    <lineage>
        <taxon>Archaea</taxon>
        <taxon>Methanobacteriati</taxon>
        <taxon>Methanobacteriota</taxon>
        <taxon>Stenosarchaea group</taxon>
        <taxon>Methanomicrobia</taxon>
        <taxon>Methanomicrobiales</taxon>
        <taxon>Methanomicrobiaceae</taxon>
        <taxon>Methanoculleus</taxon>
    </lineage>
</organism>
<feature type="region of interest" description="Disordered" evidence="1">
    <location>
        <begin position="1"/>
        <end position="42"/>
    </location>
</feature>
<evidence type="ECO:0000313" key="3">
    <source>
        <dbReference type="EMBL" id="RXE57410.1"/>
    </source>
</evidence>
<dbReference type="EMBL" id="LHQS01000001">
    <property type="protein sequence ID" value="RXE57410.1"/>
    <property type="molecule type" value="Genomic_DNA"/>
</dbReference>